<organism evidence="2 3">
    <name type="scientific">Kineosporia corallincola</name>
    <dbReference type="NCBI Taxonomy" id="2835133"/>
    <lineage>
        <taxon>Bacteria</taxon>
        <taxon>Bacillati</taxon>
        <taxon>Actinomycetota</taxon>
        <taxon>Actinomycetes</taxon>
        <taxon>Kineosporiales</taxon>
        <taxon>Kineosporiaceae</taxon>
        <taxon>Kineosporia</taxon>
    </lineage>
</organism>
<gene>
    <name evidence="2" type="ORF">KIH74_10475</name>
</gene>
<feature type="region of interest" description="Disordered" evidence="1">
    <location>
        <begin position="171"/>
        <end position="296"/>
    </location>
</feature>
<keyword evidence="3" id="KW-1185">Reference proteome</keyword>
<evidence type="ECO:0000313" key="2">
    <source>
        <dbReference type="EMBL" id="MBT0769346.1"/>
    </source>
</evidence>
<protein>
    <recommendedName>
        <fullName evidence="4">Transposase</fullName>
    </recommendedName>
</protein>
<sequence length="356" mass="38924">MSSSLDGAASELYAVEPGRFTAERTRLAGDARAAGDADAARAIGELRRPTTSAWLVNQLARGEQGSAGEMERLEQLGGQLRQAQAVLDAPRMRELTRQRHQLVTALVGRADEVAAAAGQRVSAAVRRELEDTLGAAVADEQASMAVMSGRLTRALTYAGFGEVDITEATATPLRPRRTTKLADVKLDESGADGPKEAARPARRSSARSLARPAKDQAAQPVRRSAARLVERPSAQPTASSAADHRTQTQADQEQQADEKQRAGQLVEQKRAELTEAEHELRQKRQKHDDARSEQAQLQARLDELQAEVVSVRRRLDTGDRQVAQAERELRRHERHLKDTSKELKRAEATLARLDPA</sequence>
<dbReference type="EMBL" id="JAHBAY010000004">
    <property type="protein sequence ID" value="MBT0769346.1"/>
    <property type="molecule type" value="Genomic_DNA"/>
</dbReference>
<feature type="compositionally biased region" description="Basic and acidic residues" evidence="1">
    <location>
        <begin position="180"/>
        <end position="199"/>
    </location>
</feature>
<name>A0ABS5TGQ1_9ACTN</name>
<dbReference type="RefSeq" id="WP_214155650.1">
    <property type="nucleotide sequence ID" value="NZ_JAHBAY010000004.1"/>
</dbReference>
<feature type="region of interest" description="Disordered" evidence="1">
    <location>
        <begin position="312"/>
        <end position="356"/>
    </location>
</feature>
<evidence type="ECO:0000313" key="3">
    <source>
        <dbReference type="Proteomes" id="UP001197247"/>
    </source>
</evidence>
<evidence type="ECO:0000256" key="1">
    <source>
        <dbReference type="SAM" id="MobiDB-lite"/>
    </source>
</evidence>
<dbReference type="Proteomes" id="UP001197247">
    <property type="component" value="Unassembled WGS sequence"/>
</dbReference>
<evidence type="ECO:0008006" key="4">
    <source>
        <dbReference type="Google" id="ProtNLM"/>
    </source>
</evidence>
<feature type="compositionally biased region" description="Basic and acidic residues" evidence="1">
    <location>
        <begin position="256"/>
        <end position="292"/>
    </location>
</feature>
<accession>A0ABS5TGQ1</accession>
<reference evidence="2 3" key="1">
    <citation type="submission" date="2021-05" db="EMBL/GenBank/DDBJ databases">
        <title>Kineosporia and Streptomyces sp. nov. two new marine actinobacteria isolated from Coral.</title>
        <authorList>
            <person name="Buangrab K."/>
            <person name="Sutthacheep M."/>
            <person name="Yeemin T."/>
            <person name="Harunari E."/>
            <person name="Igarashi Y."/>
            <person name="Kanchanasin P."/>
            <person name="Tanasupawat S."/>
            <person name="Phongsopitanun W."/>
        </authorList>
    </citation>
    <scope>NUCLEOTIDE SEQUENCE [LARGE SCALE GENOMIC DNA]</scope>
    <source>
        <strain evidence="2 3">J2-2</strain>
    </source>
</reference>
<proteinExistence type="predicted"/>
<feature type="compositionally biased region" description="Basic and acidic residues" evidence="1">
    <location>
        <begin position="313"/>
        <end position="347"/>
    </location>
</feature>
<comment type="caution">
    <text evidence="2">The sequence shown here is derived from an EMBL/GenBank/DDBJ whole genome shotgun (WGS) entry which is preliminary data.</text>
</comment>